<keyword evidence="1" id="KW-1133">Transmembrane helix</keyword>
<reference evidence="2 3" key="1">
    <citation type="journal article" date="2015" name="Genome Announc.">
        <title>Expanding the biotechnology potential of lactobacilli through comparative genomics of 213 strains and associated genera.</title>
        <authorList>
            <person name="Sun Z."/>
            <person name="Harris H.M."/>
            <person name="McCann A."/>
            <person name="Guo C."/>
            <person name="Argimon S."/>
            <person name="Zhang W."/>
            <person name="Yang X."/>
            <person name="Jeffery I.B."/>
            <person name="Cooney J.C."/>
            <person name="Kagawa T.F."/>
            <person name="Liu W."/>
            <person name="Song Y."/>
            <person name="Salvetti E."/>
            <person name="Wrobel A."/>
            <person name="Rasinkangas P."/>
            <person name="Parkhill J."/>
            <person name="Rea M.C."/>
            <person name="O'Sullivan O."/>
            <person name="Ritari J."/>
            <person name="Douillard F.P."/>
            <person name="Paul Ross R."/>
            <person name="Yang R."/>
            <person name="Briner A.E."/>
            <person name="Felis G.E."/>
            <person name="de Vos W.M."/>
            <person name="Barrangou R."/>
            <person name="Klaenhammer T.R."/>
            <person name="Caufield P.W."/>
            <person name="Cui Y."/>
            <person name="Zhang H."/>
            <person name="O'Toole P.W."/>
        </authorList>
    </citation>
    <scope>NUCLEOTIDE SEQUENCE [LARGE SCALE GENOMIC DNA]</scope>
    <source>
        <strain evidence="2 3">DSM 20593</strain>
    </source>
</reference>
<protein>
    <recommendedName>
        <fullName evidence="4">Integral membrane protein</fullName>
    </recommendedName>
</protein>
<accession>A0A0R2JBV9</accession>
<name>A0A0R2JBV9_9LACO</name>
<dbReference type="PATRIC" id="fig|1616.3.peg.1204"/>
<dbReference type="EMBL" id="JQBP01000006">
    <property type="protein sequence ID" value="KRN74763.1"/>
    <property type="molecule type" value="Genomic_DNA"/>
</dbReference>
<evidence type="ECO:0000313" key="2">
    <source>
        <dbReference type="EMBL" id="KRN74763.1"/>
    </source>
</evidence>
<feature type="transmembrane region" description="Helical" evidence="1">
    <location>
        <begin position="171"/>
        <end position="191"/>
    </location>
</feature>
<dbReference type="STRING" id="1616.IV73_GL001171"/>
<proteinExistence type="predicted"/>
<dbReference type="AlphaFoldDB" id="A0A0R2JBV9"/>
<feature type="transmembrane region" description="Helical" evidence="1">
    <location>
        <begin position="92"/>
        <end position="110"/>
    </location>
</feature>
<feature type="transmembrane region" description="Helical" evidence="1">
    <location>
        <begin position="68"/>
        <end position="86"/>
    </location>
</feature>
<keyword evidence="3" id="KW-1185">Reference proteome</keyword>
<keyword evidence="1" id="KW-0472">Membrane</keyword>
<comment type="caution">
    <text evidence="2">The sequence shown here is derived from an EMBL/GenBank/DDBJ whole genome shotgun (WGS) entry which is preliminary data.</text>
</comment>
<dbReference type="RefSeq" id="WP_236697739.1">
    <property type="nucleotide sequence ID" value="NZ_JQBP01000006.1"/>
</dbReference>
<evidence type="ECO:0000313" key="3">
    <source>
        <dbReference type="Proteomes" id="UP000051655"/>
    </source>
</evidence>
<feature type="transmembrane region" description="Helical" evidence="1">
    <location>
        <begin position="217"/>
        <end position="236"/>
    </location>
</feature>
<feature type="transmembrane region" description="Helical" evidence="1">
    <location>
        <begin position="35"/>
        <end position="56"/>
    </location>
</feature>
<dbReference type="Proteomes" id="UP000051655">
    <property type="component" value="Unassembled WGS sequence"/>
</dbReference>
<keyword evidence="1" id="KW-0812">Transmembrane</keyword>
<evidence type="ECO:0000256" key="1">
    <source>
        <dbReference type="SAM" id="Phobius"/>
    </source>
</evidence>
<sequence length="266" mass="31171">MPNTISSAGNSKSGHINQPKQLLHTNTPINWKTVWIAPTLSCLAQILIWWTYPLIYSKQLSAGQWQNNPWLLTYSIFLALAIYYTFNDAFKGWRHYLLLLVPLFLLYFLYHEVTIQQFILLFLMPISLILFHFKWLNLQNIFGLILYSGVSTLSMPVVIFYQQNTFLTKPFLLSLLPLLLSYLFYMSIIFVPEGKKKRMTALVFGVMLLLNTLSLPWNIWTILALIIIVFTWMVLINLDLKQKFRMSFFSILQAVTVLLIFFQQSH</sequence>
<organism evidence="2 3">
    <name type="scientific">Weissella kandleri</name>
    <dbReference type="NCBI Taxonomy" id="1616"/>
    <lineage>
        <taxon>Bacteria</taxon>
        <taxon>Bacillati</taxon>
        <taxon>Bacillota</taxon>
        <taxon>Bacilli</taxon>
        <taxon>Lactobacillales</taxon>
        <taxon>Lactobacillaceae</taxon>
        <taxon>Weissella</taxon>
    </lineage>
</organism>
<feature type="transmembrane region" description="Helical" evidence="1">
    <location>
        <begin position="117"/>
        <end position="135"/>
    </location>
</feature>
<feature type="transmembrane region" description="Helical" evidence="1">
    <location>
        <begin position="248"/>
        <end position="265"/>
    </location>
</feature>
<evidence type="ECO:0008006" key="4">
    <source>
        <dbReference type="Google" id="ProtNLM"/>
    </source>
</evidence>
<feature type="transmembrane region" description="Helical" evidence="1">
    <location>
        <begin position="141"/>
        <end position="159"/>
    </location>
</feature>
<gene>
    <name evidence="2" type="ORF">IV73_GL001171</name>
</gene>